<sequence length="70" mass="8227">MRGDERIKPGVELEINRGGLRAIYYLTNVMHTFEVYGRYITKVEFIRGTGFIKRLEQPNYLNEIDRGVYG</sequence>
<reference evidence="1" key="1">
    <citation type="submission" date="2018-06" db="EMBL/GenBank/DDBJ databases">
        <authorList>
            <person name="Zhirakovskaya E."/>
        </authorList>
    </citation>
    <scope>NUCLEOTIDE SEQUENCE</scope>
</reference>
<name>A0A3B0WUC6_9ZZZZ</name>
<protein>
    <submittedName>
        <fullName evidence="1">Uncharacterized protein</fullName>
    </submittedName>
</protein>
<dbReference type="AlphaFoldDB" id="A0A3B0WUC6"/>
<gene>
    <name evidence="1" type="ORF">MNBD_GAMMA11-2052</name>
</gene>
<organism evidence="1">
    <name type="scientific">hydrothermal vent metagenome</name>
    <dbReference type="NCBI Taxonomy" id="652676"/>
    <lineage>
        <taxon>unclassified sequences</taxon>
        <taxon>metagenomes</taxon>
        <taxon>ecological metagenomes</taxon>
    </lineage>
</organism>
<evidence type="ECO:0000313" key="1">
    <source>
        <dbReference type="EMBL" id="VAW59595.1"/>
    </source>
</evidence>
<dbReference type="EMBL" id="UOFG01000088">
    <property type="protein sequence ID" value="VAW59595.1"/>
    <property type="molecule type" value="Genomic_DNA"/>
</dbReference>
<accession>A0A3B0WUC6</accession>
<proteinExistence type="predicted"/>